<dbReference type="AlphaFoldDB" id="A0A8J1XVF0"/>
<comment type="caution">
    <text evidence="1">The sequence shown here is derived from an EMBL/GenBank/DDBJ whole genome shotgun (WGS) entry which is preliminary data.</text>
</comment>
<dbReference type="SMART" id="SM00034">
    <property type="entry name" value="CLECT"/>
    <property type="match status" value="1"/>
</dbReference>
<keyword evidence="2" id="KW-1185">Reference proteome</keyword>
<accession>A0A8J1XVF0</accession>
<dbReference type="CDD" id="cd00037">
    <property type="entry name" value="CLECT"/>
    <property type="match status" value="1"/>
</dbReference>
<dbReference type="InterPro" id="IPR001304">
    <property type="entry name" value="C-type_lectin-like"/>
</dbReference>
<dbReference type="PROSITE" id="PS50041">
    <property type="entry name" value="C_TYPE_LECTIN_2"/>
    <property type="match status" value="1"/>
</dbReference>
<evidence type="ECO:0000313" key="1">
    <source>
        <dbReference type="EMBL" id="CAH1791831.1"/>
    </source>
</evidence>
<protein>
    <submittedName>
        <fullName evidence="1">Uncharacterized protein</fullName>
    </submittedName>
</protein>
<dbReference type="InterPro" id="IPR016186">
    <property type="entry name" value="C-type_lectin-like/link_sf"/>
</dbReference>
<dbReference type="Gene3D" id="3.10.100.10">
    <property type="entry name" value="Mannose-Binding Protein A, subunit A"/>
    <property type="match status" value="1"/>
</dbReference>
<evidence type="ECO:0000313" key="2">
    <source>
        <dbReference type="Proteomes" id="UP000749559"/>
    </source>
</evidence>
<dbReference type="OrthoDB" id="6113286at2759"/>
<dbReference type="PROSITE" id="PS00615">
    <property type="entry name" value="C_TYPE_LECTIN_1"/>
    <property type="match status" value="1"/>
</dbReference>
<organism evidence="1 2">
    <name type="scientific">Owenia fusiformis</name>
    <name type="common">Polychaete worm</name>
    <dbReference type="NCBI Taxonomy" id="6347"/>
    <lineage>
        <taxon>Eukaryota</taxon>
        <taxon>Metazoa</taxon>
        <taxon>Spiralia</taxon>
        <taxon>Lophotrochozoa</taxon>
        <taxon>Annelida</taxon>
        <taxon>Polychaeta</taxon>
        <taxon>Sedentaria</taxon>
        <taxon>Canalipalpata</taxon>
        <taxon>Sabellida</taxon>
        <taxon>Oweniida</taxon>
        <taxon>Oweniidae</taxon>
        <taxon>Owenia</taxon>
    </lineage>
</organism>
<dbReference type="PANTHER" id="PTHR22803">
    <property type="entry name" value="MANNOSE, PHOSPHOLIPASE, LECTIN RECEPTOR RELATED"/>
    <property type="match status" value="1"/>
</dbReference>
<dbReference type="InterPro" id="IPR018378">
    <property type="entry name" value="C-type_lectin_CS"/>
</dbReference>
<name>A0A8J1XVF0_OWEFU</name>
<dbReference type="Pfam" id="PF00059">
    <property type="entry name" value="Lectin_C"/>
    <property type="match status" value="1"/>
</dbReference>
<reference evidence="1" key="1">
    <citation type="submission" date="2022-03" db="EMBL/GenBank/DDBJ databases">
        <authorList>
            <person name="Martin C."/>
        </authorList>
    </citation>
    <scope>NUCLEOTIDE SEQUENCE</scope>
</reference>
<gene>
    <name evidence="1" type="ORF">OFUS_LOCUS16874</name>
</gene>
<dbReference type="InterPro" id="IPR016187">
    <property type="entry name" value="CTDL_fold"/>
</dbReference>
<dbReference type="Proteomes" id="UP000749559">
    <property type="component" value="Unassembled WGS sequence"/>
</dbReference>
<proteinExistence type="predicted"/>
<sequence>MIMSYGGRMNGAFVVLLCMVSCIIHVAESSHCSANNLPDGFVYDATLDSCYYFMYLATGTWFEADGVCSRMNSQLVAIETAAEQTFIWNKITADGQTSKMYWTGGNNLDAQWRWNRLGATSLNSVGYTNWNVGEPNVVYPEYCLELSTGGGWNDLSCELERNFICEYNH</sequence>
<dbReference type="SUPFAM" id="SSF56436">
    <property type="entry name" value="C-type lectin-like"/>
    <property type="match status" value="1"/>
</dbReference>
<dbReference type="EMBL" id="CAIIXF020000008">
    <property type="protein sequence ID" value="CAH1791831.1"/>
    <property type="molecule type" value="Genomic_DNA"/>
</dbReference>
<dbReference type="InterPro" id="IPR050111">
    <property type="entry name" value="C-type_lectin/snaclec_domain"/>
</dbReference>